<dbReference type="Proteomes" id="UP000017836">
    <property type="component" value="Unassembled WGS sequence"/>
</dbReference>
<gene>
    <name evidence="1" type="ORF">AMTR_s00112p00122140</name>
</gene>
<evidence type="ECO:0000313" key="1">
    <source>
        <dbReference type="EMBL" id="ERN00123.1"/>
    </source>
</evidence>
<dbReference type="EMBL" id="KI394952">
    <property type="protein sequence ID" value="ERN00123.1"/>
    <property type="molecule type" value="Genomic_DNA"/>
</dbReference>
<protein>
    <submittedName>
        <fullName evidence="1">Uncharacterized protein</fullName>
    </submittedName>
</protein>
<accession>W1NWV6</accession>
<sequence length="80" mass="9058">MWERIAGEDAAAIGVDEVEGRNGQQLQHKVSAIERLEDKAERRKRGTVVGSSESEAVRWWLPAIGLSGARRWGRTERTWN</sequence>
<dbReference type="AlphaFoldDB" id="W1NWV6"/>
<keyword evidence="2" id="KW-1185">Reference proteome</keyword>
<organism evidence="1 2">
    <name type="scientific">Amborella trichopoda</name>
    <dbReference type="NCBI Taxonomy" id="13333"/>
    <lineage>
        <taxon>Eukaryota</taxon>
        <taxon>Viridiplantae</taxon>
        <taxon>Streptophyta</taxon>
        <taxon>Embryophyta</taxon>
        <taxon>Tracheophyta</taxon>
        <taxon>Spermatophyta</taxon>
        <taxon>Magnoliopsida</taxon>
        <taxon>Amborellales</taxon>
        <taxon>Amborellaceae</taxon>
        <taxon>Amborella</taxon>
    </lineage>
</organism>
<reference evidence="2" key="1">
    <citation type="journal article" date="2013" name="Science">
        <title>The Amborella genome and the evolution of flowering plants.</title>
        <authorList>
            <consortium name="Amborella Genome Project"/>
        </authorList>
    </citation>
    <scope>NUCLEOTIDE SEQUENCE [LARGE SCALE GENOMIC DNA]</scope>
</reference>
<dbReference type="HOGENOM" id="CLU_2592977_0_0_1"/>
<name>W1NWV6_AMBTC</name>
<evidence type="ECO:0000313" key="2">
    <source>
        <dbReference type="Proteomes" id="UP000017836"/>
    </source>
</evidence>
<proteinExistence type="predicted"/>
<dbReference type="Gramene" id="ERN00123">
    <property type="protein sequence ID" value="ERN00123"/>
    <property type="gene ID" value="AMTR_s00112p00122140"/>
</dbReference>